<dbReference type="GO" id="GO:0009236">
    <property type="term" value="P:cobalamin biosynthetic process"/>
    <property type="evidence" value="ECO:0007669"/>
    <property type="project" value="UniProtKB-KW"/>
</dbReference>
<dbReference type="AlphaFoldDB" id="A0A9E5A1I5"/>
<dbReference type="Pfam" id="PF02571">
    <property type="entry name" value="CbiJ"/>
    <property type="match status" value="1"/>
</dbReference>
<sequence length="258" mass="28182">MNVMVMAGTKDAANIIKTLSSIEKFKILATTTTSYGADIAKAAGADEVISKGLTLDELVEVIETNNISILIDATHPFAAIATYNAIKSSNITGTKYLRFERPLEDLKENGLIHEVSSFEEAALKSKELTKGRVLHLAGVSTLKPIIEKIDSSRLFARVLPSVNSIQKCIDLGIKQENIIAMQGVFSKKFNKTLFEEYNISLIITKESGETGGTLSKISAAVEFGIDIVLVTRPKVAELENKDIFTDLDEIVDFILKIT</sequence>
<reference evidence="5" key="1">
    <citation type="submission" date="2022-12" db="EMBL/GenBank/DDBJ databases">
        <title>Reclassification of two methanogenic archaea species isolated from the Kolyma lowland permafrost.</title>
        <authorList>
            <person name="Trubitsyn V.E."/>
            <person name="Rivkina E.M."/>
            <person name="Shcherbakova V.A."/>
        </authorList>
    </citation>
    <scope>NUCLEOTIDE SEQUENCE</scope>
    <source>
        <strain evidence="4">M2</strain>
        <strain evidence="5">MK4</strain>
    </source>
</reference>
<dbReference type="Proteomes" id="UP001068021">
    <property type="component" value="Unassembled WGS sequence"/>
</dbReference>
<dbReference type="InterPro" id="IPR003723">
    <property type="entry name" value="Precorrin-6x_reduct"/>
</dbReference>
<evidence type="ECO:0000256" key="3">
    <source>
        <dbReference type="ARBA" id="ARBA00023002"/>
    </source>
</evidence>
<accession>A0A9E5A1I5</accession>
<keyword evidence="3 5" id="KW-0560">Oxidoreductase</keyword>
<protein>
    <submittedName>
        <fullName evidence="5">Precorrin-6A reductase</fullName>
        <ecNumber evidence="5">1.3.1.54</ecNumber>
    </submittedName>
</protein>
<dbReference type="EMBL" id="JAPVES010000030">
    <property type="protein sequence ID" value="MCZ3372814.1"/>
    <property type="molecule type" value="Genomic_DNA"/>
</dbReference>
<keyword evidence="6" id="KW-1185">Reference proteome</keyword>
<dbReference type="PANTHER" id="PTHR36925">
    <property type="entry name" value="COBALT-PRECORRIN-6A REDUCTASE"/>
    <property type="match status" value="1"/>
</dbReference>
<dbReference type="GO" id="GO:0016994">
    <property type="term" value="F:precorrin-6A reductase activity"/>
    <property type="evidence" value="ECO:0007669"/>
    <property type="project" value="UniProtKB-EC"/>
</dbReference>
<evidence type="ECO:0000256" key="2">
    <source>
        <dbReference type="ARBA" id="ARBA00022573"/>
    </source>
</evidence>
<proteinExistence type="predicted"/>
<dbReference type="NCBIfam" id="TIGR00715">
    <property type="entry name" value="precor6x_red"/>
    <property type="match status" value="1"/>
</dbReference>
<dbReference type="RefSeq" id="WP_048080351.1">
    <property type="nucleotide sequence ID" value="NZ_JAPVER010000018.1"/>
</dbReference>
<gene>
    <name evidence="5" type="primary">cobK</name>
    <name evidence="5" type="ORF">O3H35_09210</name>
    <name evidence="4" type="ORF">O3H54_04090</name>
</gene>
<comment type="pathway">
    <text evidence="1">Cofactor biosynthesis; adenosylcobalamin biosynthesis.</text>
</comment>
<dbReference type="PROSITE" id="PS51014">
    <property type="entry name" value="COBK_CBIJ"/>
    <property type="match status" value="1"/>
</dbReference>
<organism evidence="5">
    <name type="scientific">Methanobacterium veterum</name>
    <dbReference type="NCBI Taxonomy" id="408577"/>
    <lineage>
        <taxon>Archaea</taxon>
        <taxon>Methanobacteriati</taxon>
        <taxon>Methanobacteriota</taxon>
        <taxon>Methanomada group</taxon>
        <taxon>Methanobacteria</taxon>
        <taxon>Methanobacteriales</taxon>
        <taxon>Methanobacteriaceae</taxon>
        <taxon>Methanobacterium</taxon>
    </lineage>
</organism>
<evidence type="ECO:0000256" key="1">
    <source>
        <dbReference type="ARBA" id="ARBA00004953"/>
    </source>
</evidence>
<dbReference type="EC" id="1.3.1.54" evidence="5"/>
<dbReference type="Proteomes" id="UP001074446">
    <property type="component" value="Unassembled WGS sequence"/>
</dbReference>
<evidence type="ECO:0000313" key="5">
    <source>
        <dbReference type="EMBL" id="MCZ3372814.1"/>
    </source>
</evidence>
<dbReference type="EMBL" id="JAPVER010000018">
    <property type="protein sequence ID" value="MCZ3365059.1"/>
    <property type="molecule type" value="Genomic_DNA"/>
</dbReference>
<dbReference type="PANTHER" id="PTHR36925:SF1">
    <property type="entry name" value="COBALT-PRECORRIN-6A REDUCTASE"/>
    <property type="match status" value="1"/>
</dbReference>
<name>A0A9E5A1I5_9EURY</name>
<evidence type="ECO:0000313" key="6">
    <source>
        <dbReference type="Proteomes" id="UP001068021"/>
    </source>
</evidence>
<comment type="caution">
    <text evidence="5">The sequence shown here is derived from an EMBL/GenBank/DDBJ whole genome shotgun (WGS) entry which is preliminary data.</text>
</comment>
<keyword evidence="2" id="KW-0169">Cobalamin biosynthesis</keyword>
<evidence type="ECO:0000313" key="4">
    <source>
        <dbReference type="EMBL" id="MCZ3365059.1"/>
    </source>
</evidence>